<evidence type="ECO:0000259" key="8">
    <source>
        <dbReference type="Pfam" id="PF14322"/>
    </source>
</evidence>
<dbReference type="AlphaFoldDB" id="A0A1M5AGI9"/>
<accession>A0A1M5AGI9</accession>
<evidence type="ECO:0000256" key="2">
    <source>
        <dbReference type="ARBA" id="ARBA00006275"/>
    </source>
</evidence>
<name>A0A1M5AGI9_9FLAO</name>
<comment type="similarity">
    <text evidence="2">Belongs to the SusD family.</text>
</comment>
<feature type="signal peptide" evidence="6">
    <location>
        <begin position="1"/>
        <end position="22"/>
    </location>
</feature>
<dbReference type="PROSITE" id="PS51257">
    <property type="entry name" value="PROKAR_LIPOPROTEIN"/>
    <property type="match status" value="1"/>
</dbReference>
<feature type="domain" description="SusD-like N-terminal" evidence="8">
    <location>
        <begin position="26"/>
        <end position="169"/>
    </location>
</feature>
<protein>
    <submittedName>
        <fullName evidence="9">Starch-binding associating with outer membrane</fullName>
    </submittedName>
</protein>
<organism evidence="9 10">
    <name type="scientific">Arenibacter palladensis</name>
    <dbReference type="NCBI Taxonomy" id="237373"/>
    <lineage>
        <taxon>Bacteria</taxon>
        <taxon>Pseudomonadati</taxon>
        <taxon>Bacteroidota</taxon>
        <taxon>Flavobacteriia</taxon>
        <taxon>Flavobacteriales</taxon>
        <taxon>Flavobacteriaceae</taxon>
        <taxon>Arenibacter</taxon>
    </lineage>
</organism>
<evidence type="ECO:0000313" key="9">
    <source>
        <dbReference type="EMBL" id="SHF29363.1"/>
    </source>
</evidence>
<dbReference type="InterPro" id="IPR033985">
    <property type="entry name" value="SusD-like_N"/>
</dbReference>
<dbReference type="InterPro" id="IPR012944">
    <property type="entry name" value="SusD_RagB_dom"/>
</dbReference>
<sequence length="514" mass="58343">MKQIKSFKIYIMVLGLLGVASCSDLLDQEPISITHPDVFWDSQANAEQAVAGAYGLFKEAIMTQSNFLYWGEWTGMTFMNSRNWIVNYIEGSGNYVLAYRDASMNWKNFYRAANWAYTIEQYIADMPVDMFDSQSEKNRLLGEAAFIRSLTYFYMARIWGDVPIVEQSIESSDQLISEDGYIVENPRVDELQVLDYALEAANKSIGLLRYSTPGASNWAITANKASAEALKAHITLWYAGRDNDNPEMLQQAIDATTSVINNSGASLIDYVNEGKEGFDEMCIGQSKTGLFEINISSDMNESFRLLQYDDNHTGLTLNYPVWQSVNTGISPYMDPDFYGNEMMATDADRANDVRKDLFFYEYGTNADYSYLQKYSHSAQDEASEDAYAQFSESNILIFRLADMYLLRAEANARKDLSGPAISDLNEIRSKANVPDYTGGTDRESLMKAIFDERAIEFVGEAQSGYDRIRMDYYDGVPWVNQARNAKKGYFWPVLPSVISRNPSILQTEYWRGKL</sequence>
<keyword evidence="4" id="KW-0472">Membrane</keyword>
<dbReference type="Pfam" id="PF07980">
    <property type="entry name" value="SusD_RagB"/>
    <property type="match status" value="1"/>
</dbReference>
<dbReference type="Gene3D" id="1.25.40.390">
    <property type="match status" value="1"/>
</dbReference>
<keyword evidence="3 6" id="KW-0732">Signal</keyword>
<evidence type="ECO:0000256" key="1">
    <source>
        <dbReference type="ARBA" id="ARBA00004442"/>
    </source>
</evidence>
<feature type="domain" description="RagB/SusD" evidence="7">
    <location>
        <begin position="363"/>
        <end position="510"/>
    </location>
</feature>
<dbReference type="CDD" id="cd08977">
    <property type="entry name" value="SusD"/>
    <property type="match status" value="1"/>
</dbReference>
<dbReference type="Proteomes" id="UP000184406">
    <property type="component" value="Unassembled WGS sequence"/>
</dbReference>
<feature type="chain" id="PRO_5013019443" evidence="6">
    <location>
        <begin position="23"/>
        <end position="514"/>
    </location>
</feature>
<dbReference type="SUPFAM" id="SSF48452">
    <property type="entry name" value="TPR-like"/>
    <property type="match status" value="1"/>
</dbReference>
<gene>
    <name evidence="9" type="ORF">SAMN03080594_103236</name>
</gene>
<evidence type="ECO:0000256" key="3">
    <source>
        <dbReference type="ARBA" id="ARBA00022729"/>
    </source>
</evidence>
<evidence type="ECO:0000259" key="7">
    <source>
        <dbReference type="Pfam" id="PF07980"/>
    </source>
</evidence>
<reference evidence="10" key="1">
    <citation type="submission" date="2016-11" db="EMBL/GenBank/DDBJ databases">
        <authorList>
            <person name="Varghese N."/>
            <person name="Submissions S."/>
        </authorList>
    </citation>
    <scope>NUCLEOTIDE SEQUENCE [LARGE SCALE GENOMIC DNA]</scope>
    <source>
        <strain evidence="10">DSM 17539</strain>
    </source>
</reference>
<evidence type="ECO:0000256" key="4">
    <source>
        <dbReference type="ARBA" id="ARBA00023136"/>
    </source>
</evidence>
<dbReference type="GO" id="GO:0009279">
    <property type="term" value="C:cell outer membrane"/>
    <property type="evidence" value="ECO:0007669"/>
    <property type="project" value="UniProtKB-SubCell"/>
</dbReference>
<comment type="subcellular location">
    <subcellularLocation>
        <location evidence="1">Cell outer membrane</location>
    </subcellularLocation>
</comment>
<evidence type="ECO:0000256" key="5">
    <source>
        <dbReference type="ARBA" id="ARBA00023237"/>
    </source>
</evidence>
<keyword evidence="10" id="KW-1185">Reference proteome</keyword>
<dbReference type="InterPro" id="IPR011990">
    <property type="entry name" value="TPR-like_helical_dom_sf"/>
</dbReference>
<evidence type="ECO:0000313" key="10">
    <source>
        <dbReference type="Proteomes" id="UP000184406"/>
    </source>
</evidence>
<dbReference type="OrthoDB" id="5694214at2"/>
<dbReference type="Pfam" id="PF14322">
    <property type="entry name" value="SusD-like_3"/>
    <property type="match status" value="1"/>
</dbReference>
<evidence type="ECO:0000256" key="6">
    <source>
        <dbReference type="SAM" id="SignalP"/>
    </source>
</evidence>
<dbReference type="RefSeq" id="WP_072861851.1">
    <property type="nucleotide sequence ID" value="NZ_FQUX01000003.1"/>
</dbReference>
<keyword evidence="5" id="KW-0998">Cell outer membrane</keyword>
<dbReference type="EMBL" id="FQUX01000003">
    <property type="protein sequence ID" value="SHF29363.1"/>
    <property type="molecule type" value="Genomic_DNA"/>
</dbReference>
<proteinExistence type="inferred from homology"/>